<dbReference type="SUPFAM" id="SSF56024">
    <property type="entry name" value="Phospholipase D/nuclease"/>
    <property type="match status" value="1"/>
</dbReference>
<feature type="region of interest" description="Disordered" evidence="2">
    <location>
        <begin position="138"/>
        <end position="177"/>
    </location>
</feature>
<feature type="compositionally biased region" description="Polar residues" evidence="2">
    <location>
        <begin position="337"/>
        <end position="358"/>
    </location>
</feature>
<feature type="region of interest" description="Disordered" evidence="2">
    <location>
        <begin position="266"/>
        <end position="358"/>
    </location>
</feature>
<evidence type="ECO:0000259" key="3">
    <source>
        <dbReference type="Pfam" id="PF07894"/>
    </source>
</evidence>
<keyword evidence="5" id="KW-1185">Reference proteome</keyword>
<feature type="compositionally biased region" description="Polar residues" evidence="2">
    <location>
        <begin position="487"/>
        <end position="500"/>
    </location>
</feature>
<dbReference type="GO" id="GO:0030509">
    <property type="term" value="P:BMP signaling pathway"/>
    <property type="evidence" value="ECO:0007669"/>
    <property type="project" value="TreeGrafter"/>
</dbReference>
<dbReference type="Gene3D" id="3.30.870.10">
    <property type="entry name" value="Endonuclease Chain A"/>
    <property type="match status" value="1"/>
</dbReference>
<dbReference type="PANTHER" id="PTHR16181">
    <property type="entry name" value="PROTEIN FAM83A-RELATED"/>
    <property type="match status" value="1"/>
</dbReference>
<feature type="domain" description="Scaffolding anchor of CK1" evidence="3">
    <location>
        <begin position="7"/>
        <end position="85"/>
    </location>
</feature>
<evidence type="ECO:0000313" key="4">
    <source>
        <dbReference type="Ensembl" id="ENSSPUP00000006196.1"/>
    </source>
</evidence>
<dbReference type="GO" id="GO:0019901">
    <property type="term" value="F:protein kinase binding"/>
    <property type="evidence" value="ECO:0007669"/>
    <property type="project" value="TreeGrafter"/>
</dbReference>
<evidence type="ECO:0000313" key="5">
    <source>
        <dbReference type="Proteomes" id="UP000694392"/>
    </source>
</evidence>
<feature type="compositionally biased region" description="Acidic residues" evidence="2">
    <location>
        <begin position="325"/>
        <end position="334"/>
    </location>
</feature>
<sequence length="575" mass="62950">HHPGGGANLRVGTTGGTEFFTRSATRFKGTLAQKFMFIDGDRAMSGSYSFTWSAARTDRNVISVLSGQVVEAFDKQFQELYLMSQGVNLKSIQMDGEPEPEPVFMPTVLPMSPTVVKKLINPKYALVKAKSVEQIKSKQEEANKNLPNEQKLDKKGKALPEGQTAERPSDLVDTSPPIHPGLLNLEKANMFDYLPTWAEPDPDPSEVLGYINIIDPKIKNIKLSQIDRIKICAFATLAITGDKEARPPVPKPRTIQIMDFISKNNVPLEGTTGSAEDAKQQHEGAEQDNEKPTMAHSTHVRQELSRQAAVSHKASDCIENGLQGGEDEEEEEDYVTISDQESFSGSSTNHSYRHSNASSISDEYVEVRDHFGPLRRTNSDLLPNGGHHHLLLQRKLSDPHISRGSYVSPLGSPQPGREQRGGGCTQRIGNRSTGPQFFHYGPRMPAAPGRGKEGLPSSQHDRCPGANKYRREGADAKKTPAAPGSQPYWQSKGFSSSKNTHPGHLSRGNARGGPSRPAGNPRSPFLESQRTAEEMRTPLGIPLSKLSQSKHLKNKAGQLSDAKQKPHGAPGPKEH</sequence>
<dbReference type="InterPro" id="IPR050944">
    <property type="entry name" value="FAM83"/>
</dbReference>
<dbReference type="GO" id="GO:0005829">
    <property type="term" value="C:cytosol"/>
    <property type="evidence" value="ECO:0007669"/>
    <property type="project" value="TreeGrafter"/>
</dbReference>
<dbReference type="InterPro" id="IPR012461">
    <property type="entry name" value="SACK1"/>
</dbReference>
<protein>
    <recommendedName>
        <fullName evidence="3">Scaffolding anchor of CK1 domain-containing protein</fullName>
    </recommendedName>
</protein>
<dbReference type="PANTHER" id="PTHR16181:SF29">
    <property type="entry name" value="PROTEIN FAM83A-RELATED"/>
    <property type="match status" value="1"/>
</dbReference>
<reference evidence="4" key="2">
    <citation type="submission" date="2025-09" db="UniProtKB">
        <authorList>
            <consortium name="Ensembl"/>
        </authorList>
    </citation>
    <scope>IDENTIFICATION</scope>
</reference>
<dbReference type="AlphaFoldDB" id="A0A8D0GJM7"/>
<evidence type="ECO:0000256" key="1">
    <source>
        <dbReference type="ARBA" id="ARBA00006937"/>
    </source>
</evidence>
<name>A0A8D0GJM7_SPHPU</name>
<comment type="similarity">
    <text evidence="1">Belongs to the FAM83 family.</text>
</comment>
<dbReference type="Proteomes" id="UP000694392">
    <property type="component" value="Unplaced"/>
</dbReference>
<dbReference type="Ensembl" id="ENSSPUT00000006598.1">
    <property type="protein sequence ID" value="ENSSPUP00000006196.1"/>
    <property type="gene ID" value="ENSSPUG00000004738.1"/>
</dbReference>
<dbReference type="Pfam" id="PF07894">
    <property type="entry name" value="SACK1"/>
    <property type="match status" value="1"/>
</dbReference>
<accession>A0A8D0GJM7</accession>
<feature type="compositionally biased region" description="Basic and acidic residues" evidence="2">
    <location>
        <begin position="276"/>
        <end position="293"/>
    </location>
</feature>
<reference evidence="4" key="1">
    <citation type="submission" date="2025-08" db="UniProtKB">
        <authorList>
            <consortium name="Ensembl"/>
        </authorList>
    </citation>
    <scope>IDENTIFICATION</scope>
</reference>
<dbReference type="GeneTree" id="ENSGT00940000157932"/>
<feature type="compositionally biased region" description="Basic and acidic residues" evidence="2">
    <location>
        <begin position="459"/>
        <end position="478"/>
    </location>
</feature>
<proteinExistence type="inferred from homology"/>
<organism evidence="4 5">
    <name type="scientific">Sphenodon punctatus</name>
    <name type="common">Tuatara</name>
    <name type="synonym">Hatteria punctata</name>
    <dbReference type="NCBI Taxonomy" id="8508"/>
    <lineage>
        <taxon>Eukaryota</taxon>
        <taxon>Metazoa</taxon>
        <taxon>Chordata</taxon>
        <taxon>Craniata</taxon>
        <taxon>Vertebrata</taxon>
        <taxon>Euteleostomi</taxon>
        <taxon>Lepidosauria</taxon>
        <taxon>Sphenodontia</taxon>
        <taxon>Sphenodontidae</taxon>
        <taxon>Sphenodon</taxon>
    </lineage>
</organism>
<evidence type="ECO:0000256" key="2">
    <source>
        <dbReference type="SAM" id="MobiDB-lite"/>
    </source>
</evidence>
<feature type="region of interest" description="Disordered" evidence="2">
    <location>
        <begin position="400"/>
        <end position="575"/>
    </location>
</feature>
<dbReference type="GO" id="GO:0005634">
    <property type="term" value="C:nucleus"/>
    <property type="evidence" value="ECO:0007669"/>
    <property type="project" value="TreeGrafter"/>
</dbReference>
<dbReference type="OMA" id="PYWQSKA"/>